<organism evidence="4 5">
    <name type="scientific">Echinimonas agarilytica</name>
    <dbReference type="NCBI Taxonomy" id="1215918"/>
    <lineage>
        <taxon>Bacteria</taxon>
        <taxon>Pseudomonadati</taxon>
        <taxon>Pseudomonadota</taxon>
        <taxon>Gammaproteobacteria</taxon>
        <taxon>Alteromonadales</taxon>
        <taxon>Echinimonadaceae</taxon>
        <taxon>Echinimonas</taxon>
    </lineage>
</organism>
<sequence>MYELFLNKKALIVDDFSEFRVSLKSMMESFGCTDIDLARNGEEATASYAAKKHDIVLCDYNLGKSQNGQQVLEEISLQGWLRADTVFVLITAETSLSMVMGALEFRPDDYMTKPITKGNLRTRLTRTLEQKSELIEIYQAQNEREFSQVVALCKQKITNGNKYKGICYRIMAEALLQQEKPLQAQKIYQQLVDLRPAQWCLLGLAQSQFMAKQFDQCIATGHIALEDNPNSVEIHDLISQCYTLKKQIPQAREHLSKALAISPLSIKRQRKAAHLATLANDPQARLRALRQVSSLGQHSIQSEADDHALYVDELLEHSKTASGSNRRRLMADAQRQVDIISKKTKRSTREQVQNDVLISRFAHITGDTAKSKHYLERALTSSKELLESQDETSLQMLKRTLVNADCSNELKALEAQQQAAQKAHAEQEHLAANSQENKQGMKCYEAGDFMGAIQSFRIALSQSPSSTAIVLNLIQSMLKQPINSKNKQNVREECLQLLEKLSLLQPTNPRYQRYLTLLDKVRAL</sequence>
<evidence type="ECO:0000313" key="5">
    <source>
        <dbReference type="Proteomes" id="UP001165393"/>
    </source>
</evidence>
<keyword evidence="1" id="KW-0597">Phosphoprotein</keyword>
<dbReference type="PANTHER" id="PTHR43228:SF1">
    <property type="entry name" value="TWO-COMPONENT RESPONSE REGULATOR ARR22"/>
    <property type="match status" value="1"/>
</dbReference>
<dbReference type="Proteomes" id="UP001165393">
    <property type="component" value="Unassembled WGS sequence"/>
</dbReference>
<dbReference type="SUPFAM" id="SSF48452">
    <property type="entry name" value="TPR-like"/>
    <property type="match status" value="1"/>
</dbReference>
<dbReference type="PANTHER" id="PTHR43228">
    <property type="entry name" value="TWO-COMPONENT RESPONSE REGULATOR"/>
    <property type="match status" value="1"/>
</dbReference>
<protein>
    <submittedName>
        <fullName evidence="4">Response regulator</fullName>
    </submittedName>
</protein>
<proteinExistence type="predicted"/>
<comment type="caution">
    <text evidence="4">The sequence shown here is derived from an EMBL/GenBank/DDBJ whole genome shotgun (WGS) entry which is preliminary data.</text>
</comment>
<dbReference type="InterPro" id="IPR001789">
    <property type="entry name" value="Sig_transdc_resp-reg_receiver"/>
</dbReference>
<accession>A0AA41W6I9</accession>
<dbReference type="Gene3D" id="1.25.40.10">
    <property type="entry name" value="Tetratricopeptide repeat domain"/>
    <property type="match status" value="2"/>
</dbReference>
<feature type="domain" description="Response regulatory" evidence="3">
    <location>
        <begin position="9"/>
        <end position="128"/>
    </location>
</feature>
<name>A0AA41W6I9_9GAMM</name>
<feature type="coiled-coil region" evidence="2">
    <location>
        <begin position="403"/>
        <end position="430"/>
    </location>
</feature>
<keyword evidence="5" id="KW-1185">Reference proteome</keyword>
<dbReference type="SUPFAM" id="SSF52172">
    <property type="entry name" value="CheY-like"/>
    <property type="match status" value="1"/>
</dbReference>
<dbReference type="EMBL" id="JAMQGP010000003">
    <property type="protein sequence ID" value="MCM2679775.1"/>
    <property type="molecule type" value="Genomic_DNA"/>
</dbReference>
<dbReference type="SMART" id="SM00028">
    <property type="entry name" value="TPR"/>
    <property type="match status" value="4"/>
</dbReference>
<dbReference type="InterPro" id="IPR011990">
    <property type="entry name" value="TPR-like_helical_dom_sf"/>
</dbReference>
<dbReference type="GO" id="GO:0000160">
    <property type="term" value="P:phosphorelay signal transduction system"/>
    <property type="evidence" value="ECO:0007669"/>
    <property type="project" value="InterPro"/>
</dbReference>
<evidence type="ECO:0000313" key="4">
    <source>
        <dbReference type="EMBL" id="MCM2679775.1"/>
    </source>
</evidence>
<evidence type="ECO:0000256" key="2">
    <source>
        <dbReference type="SAM" id="Coils"/>
    </source>
</evidence>
<dbReference type="RefSeq" id="WP_251261212.1">
    <property type="nucleotide sequence ID" value="NZ_JAMQGP010000003.1"/>
</dbReference>
<dbReference type="InterPro" id="IPR052048">
    <property type="entry name" value="ST_Response_Regulator"/>
</dbReference>
<keyword evidence="2" id="KW-0175">Coiled coil</keyword>
<dbReference type="SMART" id="SM00448">
    <property type="entry name" value="REC"/>
    <property type="match status" value="1"/>
</dbReference>
<evidence type="ECO:0000259" key="3">
    <source>
        <dbReference type="PROSITE" id="PS50110"/>
    </source>
</evidence>
<dbReference type="InterPro" id="IPR019734">
    <property type="entry name" value="TPR_rpt"/>
</dbReference>
<evidence type="ECO:0000256" key="1">
    <source>
        <dbReference type="PROSITE-ProRule" id="PRU00169"/>
    </source>
</evidence>
<dbReference type="CDD" id="cd17589">
    <property type="entry name" value="REC_TPR"/>
    <property type="match status" value="1"/>
</dbReference>
<dbReference type="Gene3D" id="3.40.50.2300">
    <property type="match status" value="1"/>
</dbReference>
<dbReference type="AlphaFoldDB" id="A0AA41W6I9"/>
<feature type="modified residue" description="4-aspartylphosphate" evidence="1">
    <location>
        <position position="59"/>
    </location>
</feature>
<gene>
    <name evidence="4" type="ORF">NAF29_08870</name>
</gene>
<dbReference type="PROSITE" id="PS50110">
    <property type="entry name" value="RESPONSE_REGULATORY"/>
    <property type="match status" value="1"/>
</dbReference>
<reference evidence="4 5" key="1">
    <citation type="journal article" date="2013" name="Antonie Van Leeuwenhoek">
        <title>Echinimonas agarilytica gen. nov., sp. nov., a new gammaproteobacterium isolated from the sea urchin Strongylocentrotus intermedius.</title>
        <authorList>
            <person name="Nedashkovskaya O.I."/>
            <person name="Stenkova A.M."/>
            <person name="Zhukova N.V."/>
            <person name="Van Trappen S."/>
            <person name="Lee J.S."/>
            <person name="Kim S.B."/>
        </authorList>
    </citation>
    <scope>NUCLEOTIDE SEQUENCE [LARGE SCALE GENOMIC DNA]</scope>
    <source>
        <strain evidence="4 5">KMM 6351</strain>
    </source>
</reference>
<dbReference type="Pfam" id="PF00072">
    <property type="entry name" value="Response_reg"/>
    <property type="match status" value="1"/>
</dbReference>
<dbReference type="InterPro" id="IPR011006">
    <property type="entry name" value="CheY-like_superfamily"/>
</dbReference>